<dbReference type="OrthoDB" id="9810259at2"/>
<evidence type="ECO:0000256" key="9">
    <source>
        <dbReference type="HAMAP-Rule" id="MF_00161"/>
    </source>
</evidence>
<feature type="active site" evidence="9">
    <location>
        <position position="109"/>
    </location>
</feature>
<dbReference type="Proteomes" id="UP000038622">
    <property type="component" value="Unassembled WGS sequence"/>
</dbReference>
<dbReference type="InterPro" id="IPR001872">
    <property type="entry name" value="Peptidase_A8"/>
</dbReference>
<comment type="function">
    <text evidence="9">This protein specifically catalyzes the removal of signal peptides from prolipoproteins.</text>
</comment>
<keyword evidence="13" id="KW-0449">Lipoprotein</keyword>
<keyword evidence="5 9" id="KW-0064">Aspartyl protease</keyword>
<dbReference type="GeneID" id="82131798"/>
<evidence type="ECO:0000313" key="16">
    <source>
        <dbReference type="Proteomes" id="UP000041394"/>
    </source>
</evidence>
<name>A0A0K2XF47_9HELI</name>
<evidence type="ECO:0000313" key="13">
    <source>
        <dbReference type="EMBL" id="CRF44223.1"/>
    </source>
</evidence>
<evidence type="ECO:0000256" key="1">
    <source>
        <dbReference type="ARBA" id="ARBA00006139"/>
    </source>
</evidence>
<evidence type="ECO:0000313" key="17">
    <source>
        <dbReference type="Proteomes" id="UP000043437"/>
    </source>
</evidence>
<evidence type="ECO:0000256" key="2">
    <source>
        <dbReference type="ARBA" id="ARBA00022475"/>
    </source>
</evidence>
<dbReference type="UniPathway" id="UPA00665"/>
<dbReference type="GO" id="GO:0006508">
    <property type="term" value="P:proteolysis"/>
    <property type="evidence" value="ECO:0007669"/>
    <property type="project" value="UniProtKB-KW"/>
</dbReference>
<dbReference type="RefSeq" id="WP_053940929.1">
    <property type="nucleotide sequence ID" value="NZ_BSCV01000010.1"/>
</dbReference>
<dbReference type="EMBL" id="CDMH01000020">
    <property type="protein sequence ID" value="CRF42271.1"/>
    <property type="molecule type" value="Genomic_DNA"/>
</dbReference>
<dbReference type="GO" id="GO:0004190">
    <property type="term" value="F:aspartic-type endopeptidase activity"/>
    <property type="evidence" value="ECO:0007669"/>
    <property type="project" value="UniProtKB-UniRule"/>
</dbReference>
<dbReference type="EMBL" id="CDMN01000032">
    <property type="protein sequence ID" value="CRF44223.1"/>
    <property type="molecule type" value="Genomic_DNA"/>
</dbReference>
<dbReference type="Proteomes" id="UP000045175">
    <property type="component" value="Unassembled WGS sequence"/>
</dbReference>
<dbReference type="Proteomes" id="UP000043437">
    <property type="component" value="Unassembled WGS sequence"/>
</dbReference>
<feature type="transmembrane region" description="Helical" evidence="9">
    <location>
        <begin position="82"/>
        <end position="99"/>
    </location>
</feature>
<evidence type="ECO:0000256" key="6">
    <source>
        <dbReference type="ARBA" id="ARBA00022801"/>
    </source>
</evidence>
<comment type="subcellular location">
    <subcellularLocation>
        <location evidence="9">Cell membrane</location>
        <topology evidence="9">Multi-pass membrane protein</topology>
    </subcellularLocation>
</comment>
<evidence type="ECO:0000256" key="5">
    <source>
        <dbReference type="ARBA" id="ARBA00022750"/>
    </source>
</evidence>
<evidence type="ECO:0000256" key="10">
    <source>
        <dbReference type="RuleBase" id="RU004181"/>
    </source>
</evidence>
<keyword evidence="2 9" id="KW-1003">Cell membrane</keyword>
<dbReference type="Proteomes" id="UP000041394">
    <property type="component" value="Unassembled WGS sequence"/>
</dbReference>
<keyword evidence="15" id="KW-1185">Reference proteome</keyword>
<gene>
    <name evidence="9" type="primary">lspA</name>
    <name evidence="11" type="ORF">HAL011_03790</name>
    <name evidence="12" type="ORF">HAL013_04380</name>
    <name evidence="14" type="ORF">HAL07_08300</name>
    <name evidence="13" type="ORF">HAL09_07980</name>
</gene>
<organism evidence="13 16">
    <name type="scientific">Helicobacter ailurogastricus</name>
    <dbReference type="NCBI Taxonomy" id="1578720"/>
    <lineage>
        <taxon>Bacteria</taxon>
        <taxon>Pseudomonadati</taxon>
        <taxon>Campylobacterota</taxon>
        <taxon>Epsilonproteobacteria</taxon>
        <taxon>Campylobacterales</taxon>
        <taxon>Helicobacteraceae</taxon>
        <taxon>Helicobacter</taxon>
    </lineage>
</organism>
<feature type="transmembrane region" description="Helical" evidence="9">
    <location>
        <begin position="57"/>
        <end position="75"/>
    </location>
</feature>
<accession>A0A0K2XF47</accession>
<evidence type="ECO:0000256" key="8">
    <source>
        <dbReference type="ARBA" id="ARBA00023136"/>
    </source>
</evidence>
<evidence type="ECO:0000313" key="12">
    <source>
        <dbReference type="EMBL" id="CRF42271.1"/>
    </source>
</evidence>
<dbReference type="EC" id="3.4.23.36" evidence="9"/>
<reference evidence="15" key="3">
    <citation type="submission" date="2014-12" db="EMBL/GenBank/DDBJ databases">
        <authorList>
            <person name="Smet A."/>
        </authorList>
    </citation>
    <scope>NUCLEOTIDE SEQUENCE [LARGE SCALE GENOMIC DNA]</scope>
</reference>
<dbReference type="STRING" id="1578720.HAL011_03790"/>
<feature type="transmembrane region" description="Helical" evidence="9">
    <location>
        <begin position="119"/>
        <end position="138"/>
    </location>
</feature>
<comment type="catalytic activity">
    <reaction evidence="9">
        <text>Release of signal peptides from bacterial membrane prolipoproteins. Hydrolyzes -Xaa-Yaa-Zaa-|-(S,diacylglyceryl)Cys-, in which Xaa is hydrophobic (preferably Leu), and Yaa (Ala or Ser) and Zaa (Gly or Ala) have small, neutral side chains.</text>
        <dbReference type="EC" id="3.4.23.36"/>
    </reaction>
</comment>
<feature type="active site" evidence="9">
    <location>
        <position position="126"/>
    </location>
</feature>
<sequence>MKSGLSFWLAFGLALVADQIVKQFILNGLRYEGAVISIVLAYNEGVAFSMLHFLGAWLKYLQVVLLAGLGVFLWLQKAFFKENALPFGLILGAGASNVLDRFVHGHVIDYVYWHYQFDFAIFNLADVLIDVGVGLLILKSFKAKNKQSRV</sequence>
<evidence type="ECO:0000256" key="4">
    <source>
        <dbReference type="ARBA" id="ARBA00022692"/>
    </source>
</evidence>
<comment type="similarity">
    <text evidence="1 9 10">Belongs to the peptidase A8 family.</text>
</comment>
<protein>
    <recommendedName>
        <fullName evidence="9">Lipoprotein signal peptidase</fullName>
        <ecNumber evidence="9">3.4.23.36</ecNumber>
    </recommendedName>
    <alternativeName>
        <fullName evidence="9">Prolipoprotein signal peptidase</fullName>
    </alternativeName>
    <alternativeName>
        <fullName evidence="9">Signal peptidase II</fullName>
        <shortName evidence="9">SPase II</shortName>
    </alternativeName>
</protein>
<keyword evidence="6 9" id="KW-0378">Hydrolase</keyword>
<evidence type="ECO:0000313" key="15">
    <source>
        <dbReference type="Proteomes" id="UP000038622"/>
    </source>
</evidence>
<keyword evidence="3 9" id="KW-0645">Protease</keyword>
<keyword evidence="7 9" id="KW-1133">Transmembrane helix</keyword>
<evidence type="ECO:0000313" key="11">
    <source>
        <dbReference type="EMBL" id="CRF40617.1"/>
    </source>
</evidence>
<dbReference type="PANTHER" id="PTHR33695:SF1">
    <property type="entry name" value="LIPOPROTEIN SIGNAL PEPTIDASE"/>
    <property type="match status" value="1"/>
</dbReference>
<evidence type="ECO:0000256" key="3">
    <source>
        <dbReference type="ARBA" id="ARBA00022670"/>
    </source>
</evidence>
<keyword evidence="4 9" id="KW-0812">Transmembrane</keyword>
<dbReference type="EMBL" id="CDMG01000004">
    <property type="protein sequence ID" value="CRI32355.1"/>
    <property type="molecule type" value="Genomic_DNA"/>
</dbReference>
<dbReference type="PRINTS" id="PR00781">
    <property type="entry name" value="LIPOSIGPTASE"/>
</dbReference>
<reference evidence="13" key="1">
    <citation type="submission" date="2014-12" db="EMBL/GenBank/DDBJ databases">
        <title>Whole genome sequences of four Staphylococcus schleiferi canine isolates.</title>
        <authorList>
            <person name="Misic A.M."/>
            <person name="Cain C."/>
            <person name="Morris D.O."/>
            <person name="Rankin S."/>
            <person name="Beiting D."/>
        </authorList>
    </citation>
    <scope>NUCLEOTIDE SEQUENCE</scope>
    <source>
        <strain evidence="11">ASB11</strain>
        <strain evidence="12">ASB13</strain>
        <strain evidence="14">ASB7</strain>
        <strain evidence="13">ASB9</strain>
    </source>
</reference>
<comment type="pathway">
    <text evidence="9">Protein modification; lipoprotein biosynthesis (signal peptide cleavage).</text>
</comment>
<evidence type="ECO:0000256" key="7">
    <source>
        <dbReference type="ARBA" id="ARBA00022989"/>
    </source>
</evidence>
<comment type="caution">
    <text evidence="9">Lacks conserved residue(s) required for the propagation of feature annotation.</text>
</comment>
<reference evidence="16 17" key="2">
    <citation type="submission" date="2014-12" db="EMBL/GenBank/DDBJ databases">
        <authorList>
            <person name="Jaenicke S."/>
        </authorList>
    </citation>
    <scope>NUCLEOTIDE SEQUENCE [LARGE SCALE GENOMIC DNA]</scope>
</reference>
<dbReference type="AlphaFoldDB" id="A0A0K2XF47"/>
<dbReference type="Pfam" id="PF01252">
    <property type="entry name" value="Peptidase_A8"/>
    <property type="match status" value="1"/>
</dbReference>
<proteinExistence type="inferred from homology"/>
<evidence type="ECO:0000313" key="14">
    <source>
        <dbReference type="EMBL" id="CRI32355.1"/>
    </source>
</evidence>
<dbReference type="GO" id="GO:0005886">
    <property type="term" value="C:plasma membrane"/>
    <property type="evidence" value="ECO:0007669"/>
    <property type="project" value="UniProtKB-SubCell"/>
</dbReference>
<dbReference type="NCBIfam" id="TIGR00077">
    <property type="entry name" value="lspA"/>
    <property type="match status" value="1"/>
</dbReference>
<dbReference type="EMBL" id="CDML01000010">
    <property type="protein sequence ID" value="CRF40617.1"/>
    <property type="molecule type" value="Genomic_DNA"/>
</dbReference>
<dbReference type="HAMAP" id="MF_00161">
    <property type="entry name" value="LspA"/>
    <property type="match status" value="1"/>
</dbReference>
<keyword evidence="8 9" id="KW-0472">Membrane</keyword>
<dbReference type="PANTHER" id="PTHR33695">
    <property type="entry name" value="LIPOPROTEIN SIGNAL PEPTIDASE"/>
    <property type="match status" value="1"/>
</dbReference>